<dbReference type="EMBL" id="JAQOSQ010000039">
    <property type="protein sequence ID" value="MDJ1185556.1"/>
    <property type="molecule type" value="Genomic_DNA"/>
</dbReference>
<dbReference type="RefSeq" id="WP_283760197.1">
    <property type="nucleotide sequence ID" value="NZ_JAQOSQ010000039.1"/>
</dbReference>
<evidence type="ECO:0000313" key="3">
    <source>
        <dbReference type="Proteomes" id="UP001232992"/>
    </source>
</evidence>
<sequence length="272" mass="28488">MKQQKTIEWASAIGLLSTVTVTLGAIAPSASAITLTGTQWDGSSTSLTWDEKNAVSGFELIAGSPTTYNTDFANIVQNSQTVGALFGGEPSLELADSGSLGIIELNWSGGSLTNKSGRDLVVYETGGLGAPEAFAVSVSQDGEEFSEYQYQFSDHFSTTYNLFATVLDLSTFGIAEGETIQSIRIRNLTPGDRVAGSDGQGFLGGNYDARTHALGGTFDPASKLDADIIYVVGLHDLIPPEPEPVSTVPEPSASIGLLFLGLAGIGLRLRKA</sequence>
<gene>
    <name evidence="2" type="ORF">PMH09_20425</name>
</gene>
<proteinExistence type="predicted"/>
<dbReference type="NCBIfam" id="TIGR02595">
    <property type="entry name" value="PEP_CTERM"/>
    <property type="match status" value="1"/>
</dbReference>
<feature type="domain" description="Ice-binding protein C-terminal" evidence="1">
    <location>
        <begin position="247"/>
        <end position="271"/>
    </location>
</feature>
<organism evidence="2 3">
    <name type="scientific">Roseofilum casamattae BLCC-M143</name>
    <dbReference type="NCBI Taxonomy" id="3022442"/>
    <lineage>
        <taxon>Bacteria</taxon>
        <taxon>Bacillati</taxon>
        <taxon>Cyanobacteriota</taxon>
        <taxon>Cyanophyceae</taxon>
        <taxon>Desertifilales</taxon>
        <taxon>Desertifilaceae</taxon>
        <taxon>Roseofilum</taxon>
        <taxon>Roseofilum casamattae</taxon>
    </lineage>
</organism>
<comment type="caution">
    <text evidence="2">The sequence shown here is derived from an EMBL/GenBank/DDBJ whole genome shotgun (WGS) entry which is preliminary data.</text>
</comment>
<accession>A0ABT7C430</accession>
<dbReference type="Pfam" id="PF07589">
    <property type="entry name" value="PEP-CTERM"/>
    <property type="match status" value="1"/>
</dbReference>
<protein>
    <submittedName>
        <fullName evidence="2">PEP-CTERM sorting domain-containing protein</fullName>
    </submittedName>
</protein>
<name>A0ABT7C430_9CYAN</name>
<dbReference type="InterPro" id="IPR013424">
    <property type="entry name" value="Ice-binding_C"/>
</dbReference>
<evidence type="ECO:0000259" key="1">
    <source>
        <dbReference type="Pfam" id="PF07589"/>
    </source>
</evidence>
<keyword evidence="3" id="KW-1185">Reference proteome</keyword>
<reference evidence="2 3" key="1">
    <citation type="submission" date="2023-01" db="EMBL/GenBank/DDBJ databases">
        <title>Novel diversity within Roseofilum (Cyanobacteria; Desertifilaceae) from marine benthic mats with descriptions of four novel species.</title>
        <authorList>
            <person name="Wang Y."/>
            <person name="Berthold D.E."/>
            <person name="Hu J."/>
            <person name="Lefler F.W."/>
            <person name="Laughinghouse H.D. IV."/>
        </authorList>
    </citation>
    <scope>NUCLEOTIDE SEQUENCE [LARGE SCALE GENOMIC DNA]</scope>
    <source>
        <strain evidence="2 3">BLCC-M143</strain>
    </source>
</reference>
<evidence type="ECO:0000313" key="2">
    <source>
        <dbReference type="EMBL" id="MDJ1185556.1"/>
    </source>
</evidence>
<dbReference type="Proteomes" id="UP001232992">
    <property type="component" value="Unassembled WGS sequence"/>
</dbReference>